<keyword evidence="5" id="KW-0130">Cell adhesion</keyword>
<evidence type="ECO:0000313" key="13">
    <source>
        <dbReference type="Proteomes" id="UP000663864"/>
    </source>
</evidence>
<dbReference type="FunFam" id="2.60.40.2130:FF:000002">
    <property type="entry name" value="Putative Spondin-1"/>
    <property type="match status" value="1"/>
</dbReference>
<dbReference type="Gene3D" id="2.60.40.2130">
    <property type="entry name" value="F-spondin domain"/>
    <property type="match status" value="2"/>
</dbReference>
<dbReference type="InterPro" id="IPR036383">
    <property type="entry name" value="TSP1_rpt_sf"/>
</dbReference>
<dbReference type="Gene3D" id="4.10.410.10">
    <property type="entry name" value="Pancreatic trypsin inhibitor Kunitz domain"/>
    <property type="match status" value="3"/>
</dbReference>
<dbReference type="CDD" id="cd08544">
    <property type="entry name" value="Reeler"/>
    <property type="match status" value="1"/>
</dbReference>
<comment type="caution">
    <text evidence="12">The sequence shown here is derived from an EMBL/GenBank/DDBJ whole genome shotgun (WGS) entry which is preliminary data.</text>
</comment>
<comment type="subcellular location">
    <subcellularLocation>
        <location evidence="1">Secreted</location>
        <location evidence="1">Extracellular space</location>
        <location evidence="1">Extracellular matrix</location>
    </subcellularLocation>
</comment>
<dbReference type="SMART" id="SM00131">
    <property type="entry name" value="KU"/>
    <property type="match status" value="3"/>
</dbReference>
<evidence type="ECO:0000256" key="3">
    <source>
        <dbReference type="ARBA" id="ARBA00022530"/>
    </source>
</evidence>
<dbReference type="InterPro" id="IPR036880">
    <property type="entry name" value="Kunitz_BPTI_sf"/>
</dbReference>
<feature type="signal peptide" evidence="8">
    <location>
        <begin position="1"/>
        <end position="18"/>
    </location>
</feature>
<dbReference type="PROSITE" id="PS51019">
    <property type="entry name" value="REELIN"/>
    <property type="match status" value="1"/>
</dbReference>
<evidence type="ECO:0000259" key="10">
    <source>
        <dbReference type="PROSITE" id="PS51019"/>
    </source>
</evidence>
<dbReference type="InterPro" id="IPR002223">
    <property type="entry name" value="Kunitz_BPTI"/>
</dbReference>
<organism evidence="12 13">
    <name type="scientific">Rotaria sordida</name>
    <dbReference type="NCBI Taxonomy" id="392033"/>
    <lineage>
        <taxon>Eukaryota</taxon>
        <taxon>Metazoa</taxon>
        <taxon>Spiralia</taxon>
        <taxon>Gnathifera</taxon>
        <taxon>Rotifera</taxon>
        <taxon>Eurotatoria</taxon>
        <taxon>Bdelloidea</taxon>
        <taxon>Philodinida</taxon>
        <taxon>Philodinidae</taxon>
        <taxon>Rotaria</taxon>
    </lineage>
</organism>
<dbReference type="PRINTS" id="PR00759">
    <property type="entry name" value="BASICPTASE"/>
</dbReference>
<protein>
    <recommendedName>
        <fullName evidence="2">Spondin-1</fullName>
    </recommendedName>
    <alternativeName>
        <fullName evidence="7">F-spondin</fullName>
    </alternativeName>
</protein>
<dbReference type="PROSITE" id="PS50279">
    <property type="entry name" value="BPTI_KUNITZ_2"/>
    <property type="match status" value="3"/>
</dbReference>
<evidence type="ECO:0000256" key="1">
    <source>
        <dbReference type="ARBA" id="ARBA00004498"/>
    </source>
</evidence>
<dbReference type="NCBIfam" id="NF038123">
    <property type="entry name" value="NF038123_dom"/>
    <property type="match status" value="2"/>
</dbReference>
<dbReference type="SUPFAM" id="SSF82895">
    <property type="entry name" value="TSP-1 type 1 repeat"/>
    <property type="match status" value="8"/>
</dbReference>
<feature type="chain" id="PRO_5032810741" description="Spondin-1" evidence="8">
    <location>
        <begin position="19"/>
        <end position="1494"/>
    </location>
</feature>
<gene>
    <name evidence="12" type="ORF">ZHD862_LOCUS10275</name>
</gene>
<name>A0A814DKX5_9BILA</name>
<evidence type="ECO:0000256" key="7">
    <source>
        <dbReference type="ARBA" id="ARBA00030964"/>
    </source>
</evidence>
<dbReference type="InterPro" id="IPR038678">
    <property type="entry name" value="Spondin_N_sf"/>
</dbReference>
<dbReference type="InterPro" id="IPR000884">
    <property type="entry name" value="TSP1_rpt"/>
</dbReference>
<proteinExistence type="predicted"/>
<feature type="domain" description="Spondin" evidence="11">
    <location>
        <begin position="184"/>
        <end position="409"/>
    </location>
</feature>
<evidence type="ECO:0000313" key="12">
    <source>
        <dbReference type="EMBL" id="CAF0956219.1"/>
    </source>
</evidence>
<dbReference type="GO" id="GO:0031012">
    <property type="term" value="C:extracellular matrix"/>
    <property type="evidence" value="ECO:0007669"/>
    <property type="project" value="TreeGrafter"/>
</dbReference>
<dbReference type="PROSITE" id="PS50092">
    <property type="entry name" value="TSP1"/>
    <property type="match status" value="8"/>
</dbReference>
<dbReference type="PANTHER" id="PTHR11311">
    <property type="entry name" value="SPONDIN"/>
    <property type="match status" value="1"/>
</dbReference>
<feature type="domain" description="Spondin" evidence="11">
    <location>
        <begin position="919"/>
        <end position="1113"/>
    </location>
</feature>
<keyword evidence="8" id="KW-0732">Signal</keyword>
<feature type="domain" description="BPTI/Kunitz inhibitor" evidence="9">
    <location>
        <begin position="776"/>
        <end position="826"/>
    </location>
</feature>
<dbReference type="InterPro" id="IPR009465">
    <property type="entry name" value="Spondin_N"/>
</dbReference>
<evidence type="ECO:0000259" key="9">
    <source>
        <dbReference type="PROSITE" id="PS50279"/>
    </source>
</evidence>
<dbReference type="PROSITE" id="PS00280">
    <property type="entry name" value="BPTI_KUNITZ_1"/>
    <property type="match status" value="2"/>
</dbReference>
<dbReference type="PANTHER" id="PTHR11311:SF16">
    <property type="entry name" value="SPONDIN-1"/>
    <property type="match status" value="1"/>
</dbReference>
<dbReference type="InterPro" id="IPR002861">
    <property type="entry name" value="Reeler_dom"/>
</dbReference>
<dbReference type="SUPFAM" id="SSF57362">
    <property type="entry name" value="BPTI-like"/>
    <property type="match status" value="3"/>
</dbReference>
<dbReference type="CDD" id="cd00109">
    <property type="entry name" value="Kunitz-type"/>
    <property type="match status" value="3"/>
</dbReference>
<feature type="domain" description="BPTI/Kunitz inhibitor" evidence="9">
    <location>
        <begin position="1316"/>
        <end position="1370"/>
    </location>
</feature>
<evidence type="ECO:0000256" key="5">
    <source>
        <dbReference type="ARBA" id="ARBA00022889"/>
    </source>
</evidence>
<keyword evidence="3" id="KW-0272">Extracellular matrix</keyword>
<evidence type="ECO:0000256" key="2">
    <source>
        <dbReference type="ARBA" id="ARBA00019594"/>
    </source>
</evidence>
<dbReference type="Gene3D" id="2.60.40.4060">
    <property type="entry name" value="Reeler domain"/>
    <property type="match status" value="1"/>
</dbReference>
<dbReference type="EMBL" id="CAJNOT010000365">
    <property type="protein sequence ID" value="CAF0956219.1"/>
    <property type="molecule type" value="Genomic_DNA"/>
</dbReference>
<dbReference type="Pfam" id="PF06468">
    <property type="entry name" value="Spond_N"/>
    <property type="match status" value="2"/>
</dbReference>
<dbReference type="Proteomes" id="UP000663864">
    <property type="component" value="Unassembled WGS sequence"/>
</dbReference>
<evidence type="ECO:0000256" key="4">
    <source>
        <dbReference type="ARBA" id="ARBA00022737"/>
    </source>
</evidence>
<dbReference type="GO" id="GO:0007155">
    <property type="term" value="P:cell adhesion"/>
    <property type="evidence" value="ECO:0007669"/>
    <property type="project" value="UniProtKB-KW"/>
</dbReference>
<accession>A0A814DKX5</accession>
<keyword evidence="4" id="KW-0677">Repeat</keyword>
<dbReference type="SMART" id="SM00209">
    <property type="entry name" value="TSP1"/>
    <property type="match status" value="8"/>
</dbReference>
<sequence length="1494" mass="169857">MLIVWFLQLFIVNNIIFAQPPTCLRSSRYLIPQTPGDNGFRISVEGGFKTYVPGRTYKISLSGFKNQFYQSSFKEFMLIAVPSTWSDEQPYKPIGHFELLPSTNTNDESMQEAIISQRNCPGGVTDVNPDKLKNSISVDWIAPRHPQGCISFKAIIVRSDAVWFKDDNALTYTLCEDQMHMKKMMQQCCACGEAKYQLTFRGLWSPETHKKDWPSTTAHFSTSVGAVHNSNYTMFQIGSYANRGLSQLVLTGETHTLEQELANEQRNRGSVGLRFFMSGSSCHQAIRVNRNFHQLSLSFNGVIRSLLFAQPLKLSSNEIKSTMNVFTVSPYHPKLSFVSKISPSPDWFTGVNAIDLCLSNCTWIEQYSEDLYPLDAGIDSGKTYTSSRLPTIPLEKIHTITGTVSPSSSFHDPMSKPIMPVARVILQRTLVRGTQCPNNQHGTQNSHRVQNNYQDSSVDIDLSQTKHRNERLKQKYDNSGKLIYSYEEPLSPECRMTDWSLWSSCSVSCGHGIKTRRRAYLMPDKAFRNHCNQRTYDMTSCYLASCSSSMTNNNFKSSNNAMCMVSEWSSWSHCSVTCGTGMRTRSRTMLKGRDNPQCQSEYQLMEKETCQGMKPSCEQGRLTDMIEKKRICMQPIEIGTCTHLERRFYFNLDMSKCLEFDYSGCGANDNNFLTRDTCEDTCDILLRGRTEDGKDTRCMTLPWSEWSACSSVCGRGTQVRFRAYKVKFLAMGFCSEPLEEFRDCEVPCDSAQMYRLSDTRKTMIKSMETAERKHKCMQPLEPGPCTKFMDRFYFDVTTRKCSKFQYGGCRGNENNFMTQDECEAMCDELIQDQKSMVHDPRCLVSMWTEWSSCMNATCHRPGTQIRTRMYADKRAAMAAHCTEHLEQQQQCTLDCHNNQPKNKQKEMMMMNIPKVVHRPRHPCCACDEAKFQFTFQGLWSKQTHPKDWPPENLLHWSDIIGAVHSEEYSLWNYGGIASDGLKQVAEWGAIGTMQKEIKNHTKFGVIRNLMIVPGLWTVNISKSTAGAFTTSRNHHFLSFVTMLGPSPDWITGVSGLDLCLPNCTWLDNYEELLHPIDAGTDMGVRYDGPKRPENQRKPIAPIVSRNITDNRSPFFGNQPPPFAKLSIKRIMAQGVACPNGRPQHSETSSVIDFGPNFADLSRLGEIENDKDIAKTNIELLDEQSSDPRCMTSPWTDWSPCNVKCGNGLRTRTRMYKNTDHHGCNERLSESEMCYARTGDDCDDENQQVAACAVTDWSSFSPCSVSCGQGITERRRWYINENSHRDPRCKDVHLIEKRQCQGAHAAQCDDNGNKDRCISEPVADNRCRGLERYYYNKTSMLCEPFSGNSACPARGNNKNNFANKMECETICNNLVVKNNDLSCPMSPWSEWSECSVTCGRNGIRRRTRTLLNNHRAVDQYRCQSLSLEETQPCHLNPCPPTDCVVSQWSTWSSCTGCGQDAIQTRTRIPVRRARNGGKRCGPLKETRYCQTTVPC</sequence>
<dbReference type="Pfam" id="PF00014">
    <property type="entry name" value="Kunitz_BPTI"/>
    <property type="match status" value="3"/>
</dbReference>
<reference evidence="12" key="1">
    <citation type="submission" date="2021-02" db="EMBL/GenBank/DDBJ databases">
        <authorList>
            <person name="Nowell W R."/>
        </authorList>
    </citation>
    <scope>NUCLEOTIDE SEQUENCE</scope>
</reference>
<feature type="domain" description="BPTI/Kunitz inhibitor" evidence="9">
    <location>
        <begin position="632"/>
        <end position="682"/>
    </location>
</feature>
<dbReference type="InterPro" id="IPR020901">
    <property type="entry name" value="Prtase_inh_Kunz-CS"/>
</dbReference>
<dbReference type="PROSITE" id="PS51020">
    <property type="entry name" value="SPONDIN"/>
    <property type="match status" value="2"/>
</dbReference>
<dbReference type="InterPro" id="IPR042307">
    <property type="entry name" value="Reeler_sf"/>
</dbReference>
<dbReference type="Gene3D" id="2.20.100.10">
    <property type="entry name" value="Thrombospondin type-1 (TSP1) repeat"/>
    <property type="match status" value="8"/>
</dbReference>
<dbReference type="InterPro" id="IPR051418">
    <property type="entry name" value="Spondin/Thrombospondin_T1"/>
</dbReference>
<keyword evidence="3" id="KW-0964">Secreted</keyword>
<evidence type="ECO:0000256" key="8">
    <source>
        <dbReference type="SAM" id="SignalP"/>
    </source>
</evidence>
<keyword evidence="6" id="KW-1015">Disulfide bond</keyword>
<evidence type="ECO:0000256" key="6">
    <source>
        <dbReference type="ARBA" id="ARBA00023157"/>
    </source>
</evidence>
<evidence type="ECO:0000259" key="11">
    <source>
        <dbReference type="PROSITE" id="PS51020"/>
    </source>
</evidence>
<dbReference type="GO" id="GO:0004867">
    <property type="term" value="F:serine-type endopeptidase inhibitor activity"/>
    <property type="evidence" value="ECO:0007669"/>
    <property type="project" value="InterPro"/>
</dbReference>
<feature type="domain" description="Reelin" evidence="10">
    <location>
        <begin position="8"/>
        <end position="187"/>
    </location>
</feature>
<dbReference type="Pfam" id="PF00090">
    <property type="entry name" value="TSP_1"/>
    <property type="match status" value="8"/>
</dbReference>
<dbReference type="FunFam" id="4.10.410.10:FF:000020">
    <property type="entry name" value="Collagen, type VI, alpha 3"/>
    <property type="match status" value="1"/>
</dbReference>